<evidence type="ECO:0000313" key="2">
    <source>
        <dbReference type="EMBL" id="MBK9717825.1"/>
    </source>
</evidence>
<dbReference type="Pfam" id="PF18962">
    <property type="entry name" value="Por_Secre_tail"/>
    <property type="match status" value="1"/>
</dbReference>
<dbReference type="InterPro" id="IPR026444">
    <property type="entry name" value="Secre_tail"/>
</dbReference>
<evidence type="ECO:0000313" key="3">
    <source>
        <dbReference type="Proteomes" id="UP000808349"/>
    </source>
</evidence>
<name>A0A9D7S8C4_9BACT</name>
<dbReference type="Proteomes" id="UP000808349">
    <property type="component" value="Unassembled WGS sequence"/>
</dbReference>
<accession>A0A9D7S8C4</accession>
<comment type="caution">
    <text evidence="2">The sequence shown here is derived from an EMBL/GenBank/DDBJ whole genome shotgun (WGS) entry which is preliminary data.</text>
</comment>
<gene>
    <name evidence="2" type="ORF">IPO85_09975</name>
</gene>
<dbReference type="AlphaFoldDB" id="A0A9D7S8C4"/>
<organism evidence="2 3">
    <name type="scientific">Candidatus Defluviibacterium haderslevense</name>
    <dbReference type="NCBI Taxonomy" id="2981993"/>
    <lineage>
        <taxon>Bacteria</taxon>
        <taxon>Pseudomonadati</taxon>
        <taxon>Bacteroidota</taxon>
        <taxon>Saprospiria</taxon>
        <taxon>Saprospirales</taxon>
        <taxon>Saprospiraceae</taxon>
        <taxon>Candidatus Defluviibacterium</taxon>
    </lineage>
</organism>
<feature type="domain" description="Secretion system C-terminal sorting" evidence="1">
    <location>
        <begin position="242"/>
        <end position="316"/>
    </location>
</feature>
<reference evidence="2 3" key="1">
    <citation type="submission" date="2020-10" db="EMBL/GenBank/DDBJ databases">
        <title>Connecting structure to function with the recovery of over 1000 high-quality activated sludge metagenome-assembled genomes encoding full-length rRNA genes using long-read sequencing.</title>
        <authorList>
            <person name="Singleton C.M."/>
            <person name="Petriglieri F."/>
            <person name="Kristensen J.M."/>
            <person name="Kirkegaard R.H."/>
            <person name="Michaelsen T.Y."/>
            <person name="Andersen M.H."/>
            <person name="Karst S.M."/>
            <person name="Dueholm M.S."/>
            <person name="Nielsen P.H."/>
            <person name="Albertsen M."/>
        </authorList>
    </citation>
    <scope>NUCLEOTIDE SEQUENCE [LARGE SCALE GENOMIC DNA]</scope>
    <source>
        <strain evidence="2">Ribe_18-Q3-R11-54_BAT3C.373</strain>
    </source>
</reference>
<evidence type="ECO:0000259" key="1">
    <source>
        <dbReference type="Pfam" id="PF18962"/>
    </source>
</evidence>
<protein>
    <submittedName>
        <fullName evidence="2">T9SS type A sorting domain-containing protein</fullName>
    </submittedName>
</protein>
<dbReference type="EMBL" id="JADKFW010000005">
    <property type="protein sequence ID" value="MBK9717825.1"/>
    <property type="molecule type" value="Genomic_DNA"/>
</dbReference>
<dbReference type="NCBIfam" id="TIGR04183">
    <property type="entry name" value="Por_Secre_tail"/>
    <property type="match status" value="1"/>
</dbReference>
<sequence length="317" mass="37142">MSLRFDTLKIPAMQATLKNIIFAFIWVLALNSTHELKCQIYKPILFGKNSFQTFIPRGYCDGISTDTLKFVGDTIIQNRHYSIMTAIDEWRNDTLAFYRQDSSFSKLWLWSRNKEHLVYDLSLKVNDSFEITHLNDKSFFIKVVKVDTQDSKKHIYFDTEFGICICCDKELFQFIEGNGSNGGIMYYLFHYPLPNHRVIQESYLLCEDSLGVSIYKNKLIQGECYRREVNTYNSSTKNNYYIYPNPTHDEINFQSLDDAIDINGQITLFNITGQVLYETYIHDKKNVILKVSDFFQTYGFLKFTNKAGTFVYKITIQ</sequence>
<proteinExistence type="predicted"/>